<dbReference type="EC" id="2.1.1.-" evidence="3"/>
<dbReference type="OrthoDB" id="4428077at2"/>
<feature type="transmembrane region" description="Helical" evidence="1">
    <location>
        <begin position="69"/>
        <end position="102"/>
    </location>
</feature>
<keyword evidence="3" id="KW-0808">Transferase</keyword>
<keyword evidence="3" id="KW-0378">Hydrolase</keyword>
<proteinExistence type="predicted"/>
<feature type="transmembrane region" description="Helical" evidence="1">
    <location>
        <begin position="36"/>
        <end position="57"/>
    </location>
</feature>
<evidence type="ECO:0000313" key="4">
    <source>
        <dbReference type="Proteomes" id="UP000031890"/>
    </source>
</evidence>
<evidence type="ECO:0000313" key="3">
    <source>
        <dbReference type="EMBL" id="AJI79047.1"/>
    </source>
</evidence>
<gene>
    <name evidence="3" type="ORF">CSING_07605</name>
</gene>
<name>A0A0B6ERB9_9CORY</name>
<protein>
    <submittedName>
        <fullName evidence="3">Type IV leader peptidase</fullName>
        <ecNumber evidence="3">2.1.1.-</ecNumber>
        <ecNumber evidence="3">3.4.23.43</ecNumber>
    </submittedName>
</protein>
<sequence>MGVLIFLAWGCALFVYDVRYKRLPNFLTLPAAAVSLWWFSPAGLVWPGMYLALALTFRTGSIGGGDLKLALPLGMMVAHVGGVVGVLGAMMGAALSTVLWGIVVRDKAPAHGPGMLISAALVVMFSTNTV</sequence>
<dbReference type="KEGG" id="csx:CSING_07605"/>
<dbReference type="GO" id="GO:0008168">
    <property type="term" value="F:methyltransferase activity"/>
    <property type="evidence" value="ECO:0007669"/>
    <property type="project" value="UniProtKB-KW"/>
</dbReference>
<keyword evidence="1" id="KW-1133">Transmembrane helix</keyword>
<dbReference type="HOGENOM" id="CLU_057101_11_1_11"/>
<keyword evidence="3" id="KW-0489">Methyltransferase</keyword>
<dbReference type="Proteomes" id="UP000031890">
    <property type="component" value="Chromosome"/>
</dbReference>
<dbReference type="GO" id="GO:0016020">
    <property type="term" value="C:membrane"/>
    <property type="evidence" value="ECO:0007669"/>
    <property type="project" value="InterPro"/>
</dbReference>
<accession>A0A0B6ERB9</accession>
<dbReference type="EMBL" id="CP010827">
    <property type="protein sequence ID" value="AJI79047.1"/>
    <property type="molecule type" value="Genomic_DNA"/>
</dbReference>
<dbReference type="Pfam" id="PF01478">
    <property type="entry name" value="Peptidase_A24"/>
    <property type="match status" value="1"/>
</dbReference>
<dbReference type="EC" id="3.4.23.43" evidence="3"/>
<dbReference type="STRING" id="161899.CSING_07605"/>
<dbReference type="GO" id="GO:0004190">
    <property type="term" value="F:aspartic-type endopeptidase activity"/>
    <property type="evidence" value="ECO:0007669"/>
    <property type="project" value="UniProtKB-EC"/>
</dbReference>
<keyword evidence="1" id="KW-0472">Membrane</keyword>
<evidence type="ECO:0000259" key="2">
    <source>
        <dbReference type="Pfam" id="PF01478"/>
    </source>
</evidence>
<feature type="domain" description="Prepilin type IV endopeptidase peptidase" evidence="2">
    <location>
        <begin position="4"/>
        <end position="95"/>
    </location>
</feature>
<evidence type="ECO:0000256" key="1">
    <source>
        <dbReference type="SAM" id="Phobius"/>
    </source>
</evidence>
<reference evidence="3 4" key="1">
    <citation type="journal article" date="2015" name="Genome Announc.">
        <title>Complete Genome Sequence and Annotation of Corynebacterium singulare DSM 44357, Isolated from a Human Semen Specimen.</title>
        <authorList>
            <person name="Merten M."/>
            <person name="Brinkrolf K."/>
            <person name="Albersmeier A."/>
            <person name="Kutter Y."/>
            <person name="Ruckert C."/>
            <person name="Tauch A."/>
        </authorList>
    </citation>
    <scope>NUCLEOTIDE SEQUENCE [LARGE SCALE GENOMIC DNA]</scope>
    <source>
        <strain evidence="3">IBS B52218</strain>
    </source>
</reference>
<organism evidence="3 4">
    <name type="scientific">Corynebacterium singulare</name>
    <dbReference type="NCBI Taxonomy" id="161899"/>
    <lineage>
        <taxon>Bacteria</taxon>
        <taxon>Bacillati</taxon>
        <taxon>Actinomycetota</taxon>
        <taxon>Actinomycetes</taxon>
        <taxon>Mycobacteriales</taxon>
        <taxon>Corynebacteriaceae</taxon>
        <taxon>Corynebacterium</taxon>
    </lineage>
</organism>
<dbReference type="InterPro" id="IPR000045">
    <property type="entry name" value="Prepilin_IV_endopep_pep"/>
</dbReference>
<dbReference type="AlphaFoldDB" id="A0A0B6ERB9"/>
<dbReference type="GO" id="GO:0032259">
    <property type="term" value="P:methylation"/>
    <property type="evidence" value="ECO:0007669"/>
    <property type="project" value="UniProtKB-KW"/>
</dbReference>
<keyword evidence="1" id="KW-0812">Transmembrane</keyword>
<dbReference type="RefSeq" id="WP_042531060.1">
    <property type="nucleotide sequence ID" value="NZ_CP010827.1"/>
</dbReference>